<sequence>MNWLRERLLPIRGALLSKVCNRFRDKPLNKPPCVFDVLLLVLSWGNLGYAAGLSYLRHVGGYAVRSEGVILECGSGATTLLIGALTGKAERQFIVLEHNKTWYDYLRKILDHLEFSHVTLLHAPLVDYEGYRWYRIPHNLVTDQISLVICDGPPSSNPGGRYGLLPTMLEHLSEDCVILMDDTHRRAERNIIDAWTECRCLKANRIGRLGTHAEVVFC</sequence>
<organism evidence="1 2">
    <name type="scientific">Candidatus Thiodiazotropha endolucinida</name>
    <dbReference type="NCBI Taxonomy" id="1655433"/>
    <lineage>
        <taxon>Bacteria</taxon>
        <taxon>Pseudomonadati</taxon>
        <taxon>Pseudomonadota</taxon>
        <taxon>Gammaproteobacteria</taxon>
        <taxon>Chromatiales</taxon>
        <taxon>Sedimenticolaceae</taxon>
        <taxon>Candidatus Thiodiazotropha</taxon>
    </lineage>
</organism>
<evidence type="ECO:0000313" key="1">
    <source>
        <dbReference type="EMBL" id="ODJ86073.1"/>
    </source>
</evidence>
<dbReference type="Gene3D" id="3.40.50.150">
    <property type="entry name" value="Vaccinia Virus protein VP39"/>
    <property type="match status" value="1"/>
</dbReference>
<dbReference type="OrthoDB" id="823440at2"/>
<reference evidence="1 2" key="1">
    <citation type="submission" date="2016-06" db="EMBL/GenBank/DDBJ databases">
        <title>Genome sequence of endosymbiont of Candidatus Endolucinida thiodiazotropha.</title>
        <authorList>
            <person name="Poehlein A."/>
            <person name="Koenig S."/>
            <person name="Heiden S.E."/>
            <person name="Thuermer A."/>
            <person name="Voget S."/>
            <person name="Daniel R."/>
            <person name="Markert S."/>
            <person name="Gros O."/>
            <person name="Schweder T."/>
        </authorList>
    </citation>
    <scope>NUCLEOTIDE SEQUENCE [LARGE SCALE GENOMIC DNA]</scope>
    <source>
        <strain evidence="1 2">COS</strain>
    </source>
</reference>
<protein>
    <recommendedName>
        <fullName evidence="3">Class I SAM-dependent methyltransferase</fullName>
    </recommendedName>
</protein>
<proteinExistence type="predicted"/>
<accession>A0A7Z0VI96</accession>
<dbReference type="EMBL" id="MARB01000028">
    <property type="protein sequence ID" value="ODJ86073.1"/>
    <property type="molecule type" value="Genomic_DNA"/>
</dbReference>
<keyword evidence="2" id="KW-1185">Reference proteome</keyword>
<name>A0A7Z0VI96_9GAMM</name>
<dbReference type="AlphaFoldDB" id="A0A7Z0VI96"/>
<evidence type="ECO:0000313" key="2">
    <source>
        <dbReference type="Proteomes" id="UP000094769"/>
    </source>
</evidence>
<dbReference type="SUPFAM" id="SSF53335">
    <property type="entry name" value="S-adenosyl-L-methionine-dependent methyltransferases"/>
    <property type="match status" value="1"/>
</dbReference>
<dbReference type="InterPro" id="IPR029063">
    <property type="entry name" value="SAM-dependent_MTases_sf"/>
</dbReference>
<evidence type="ECO:0008006" key="3">
    <source>
        <dbReference type="Google" id="ProtNLM"/>
    </source>
</evidence>
<comment type="caution">
    <text evidence="1">The sequence shown here is derived from an EMBL/GenBank/DDBJ whole genome shotgun (WGS) entry which is preliminary data.</text>
</comment>
<gene>
    <name evidence="1" type="ORF">CODIS_37080</name>
</gene>
<dbReference type="Proteomes" id="UP000094769">
    <property type="component" value="Unassembled WGS sequence"/>
</dbReference>